<accession>A0A0G4HLH6</accession>
<gene>
    <name evidence="2" type="ORF">Cvel_28760</name>
</gene>
<dbReference type="AlphaFoldDB" id="A0A0G4HLH6"/>
<protein>
    <submittedName>
        <fullName evidence="2">Uncharacterized protein</fullName>
    </submittedName>
</protein>
<sequence>MIKTRMIERISFIAAVARAKAKAKAEARQARAKARVQGRAAAKAKAKAVAAPATTAKAKAAPGAKAKSKPKPAPKPASTAARPQAVIKEKKKKGLAPVQSLHLEAAAWLGGAIQRMLPAEVPTFWVRLCLHPLLAVARQGQGGREGETPQGGRILALGGSQASAVGPSVRPASLFRSPVFDVAPLAGHDGRGREGAFGGHGPSNLALLPQVPIVLAGSSTGFFVSIRCVSPTQSVKSFSSKRYHNAGG</sequence>
<reference evidence="2" key="1">
    <citation type="submission" date="2014-11" db="EMBL/GenBank/DDBJ databases">
        <authorList>
            <person name="Otto D Thomas"/>
            <person name="Naeem Raeece"/>
        </authorList>
    </citation>
    <scope>NUCLEOTIDE SEQUENCE</scope>
</reference>
<evidence type="ECO:0000256" key="1">
    <source>
        <dbReference type="SAM" id="MobiDB-lite"/>
    </source>
</evidence>
<dbReference type="VEuPathDB" id="CryptoDB:Cvel_28760"/>
<feature type="region of interest" description="Disordered" evidence="1">
    <location>
        <begin position="52"/>
        <end position="84"/>
    </location>
</feature>
<name>A0A0G4HLH6_9ALVE</name>
<feature type="compositionally biased region" description="Low complexity" evidence="1">
    <location>
        <begin position="52"/>
        <end position="65"/>
    </location>
</feature>
<proteinExistence type="predicted"/>
<evidence type="ECO:0000313" key="2">
    <source>
        <dbReference type="EMBL" id="CEM44976.1"/>
    </source>
</evidence>
<organism evidence="2">
    <name type="scientific">Chromera velia CCMP2878</name>
    <dbReference type="NCBI Taxonomy" id="1169474"/>
    <lineage>
        <taxon>Eukaryota</taxon>
        <taxon>Sar</taxon>
        <taxon>Alveolata</taxon>
        <taxon>Colpodellida</taxon>
        <taxon>Chromeraceae</taxon>
        <taxon>Chromera</taxon>
    </lineage>
</organism>
<dbReference type="EMBL" id="CDMZ01003064">
    <property type="protein sequence ID" value="CEM44976.1"/>
    <property type="molecule type" value="Genomic_DNA"/>
</dbReference>